<dbReference type="GO" id="GO:0007059">
    <property type="term" value="P:chromosome segregation"/>
    <property type="evidence" value="ECO:0007669"/>
    <property type="project" value="UniProtKB-KW"/>
</dbReference>
<evidence type="ECO:0000256" key="5">
    <source>
        <dbReference type="PROSITE-ProRule" id="PRU01248"/>
    </source>
</evidence>
<dbReference type="PANTHER" id="PTHR30349:SF81">
    <property type="entry name" value="TYROSINE RECOMBINASE XERC"/>
    <property type="match status" value="1"/>
</dbReference>
<dbReference type="PANTHER" id="PTHR30349">
    <property type="entry name" value="PHAGE INTEGRASE-RELATED"/>
    <property type="match status" value="1"/>
</dbReference>
<dbReference type="HOGENOM" id="CLU_808288_0_0_7"/>
<geneLocation type="plasmid" evidence="9">
    <name>pDESSD</name>
</geneLocation>
<evidence type="ECO:0000256" key="4">
    <source>
        <dbReference type="ARBA" id="ARBA00023172"/>
    </source>
</evidence>
<keyword evidence="8" id="KW-0614">Plasmid</keyword>
<dbReference type="Gene3D" id="1.10.150.130">
    <property type="match status" value="1"/>
</dbReference>
<dbReference type="InterPro" id="IPR002104">
    <property type="entry name" value="Integrase_catalytic"/>
</dbReference>
<keyword evidence="1" id="KW-0159">Chromosome partition</keyword>
<dbReference type="Proteomes" id="UP000011721">
    <property type="component" value="Plasmid unnamed"/>
</dbReference>
<evidence type="ECO:0000313" key="8">
    <source>
        <dbReference type="EMBL" id="AGF80106.1"/>
    </source>
</evidence>
<keyword evidence="3 5" id="KW-0238">DNA-binding</keyword>
<evidence type="ECO:0000256" key="1">
    <source>
        <dbReference type="ARBA" id="ARBA00022829"/>
    </source>
</evidence>
<dbReference type="SUPFAM" id="SSF56349">
    <property type="entry name" value="DNA breaking-rejoining enzymes"/>
    <property type="match status" value="1"/>
</dbReference>
<evidence type="ECO:0000259" key="6">
    <source>
        <dbReference type="PROSITE" id="PS51898"/>
    </source>
</evidence>
<evidence type="ECO:0000256" key="2">
    <source>
        <dbReference type="ARBA" id="ARBA00022908"/>
    </source>
</evidence>
<dbReference type="KEGG" id="dsf:UWK_03597"/>
<keyword evidence="2" id="KW-0229">DNA integration</keyword>
<dbReference type="InterPro" id="IPR050090">
    <property type="entry name" value="Tyrosine_recombinase_XerCD"/>
</dbReference>
<dbReference type="InterPro" id="IPR013762">
    <property type="entry name" value="Integrase-like_cat_sf"/>
</dbReference>
<dbReference type="Gene3D" id="1.10.443.10">
    <property type="entry name" value="Intergrase catalytic core"/>
    <property type="match status" value="1"/>
</dbReference>
<evidence type="ECO:0000313" key="9">
    <source>
        <dbReference type="Proteomes" id="UP000011721"/>
    </source>
</evidence>
<evidence type="ECO:0000259" key="7">
    <source>
        <dbReference type="PROSITE" id="PS51900"/>
    </source>
</evidence>
<sequence>MKGFRKITKRLFGRKSANQADFGIIDGEVTDNCGSIGEAVAFETELAEFEGKTIGNHSNSFGREAEFIEPDPPADEFREPVPPAEQINPDEWEIPEPYLIYLSATGKAKRTIQEYRWELLWWNRQTALARLTLQDMEGIIHKVHPSTARRKVAAIRSFAKWQLREGSGRLHGEVSQVILPKTPSRIPKDRGTDEFMDLSRCAVDLVRAGDRRGVWIGLMGCCGLRISEIQTAEPAPGKTIKVIGKGDKERQIPAPAWLIEALGCDTYKRCWKKGRHLIWSELKKMGIRKPHSLRHTFASELRRKGYPLEEIKVLLGHSKLDTTMIYANVALPNDITSRLGVEH</sequence>
<protein>
    <submittedName>
        <fullName evidence="8">Site-specific recombinase XerD</fullName>
    </submittedName>
</protein>
<dbReference type="InterPro" id="IPR010998">
    <property type="entry name" value="Integrase_recombinase_N"/>
</dbReference>
<name>M1PUV1_DESSD</name>
<dbReference type="AlphaFoldDB" id="M1PUV1"/>
<evidence type="ECO:0000256" key="3">
    <source>
        <dbReference type="ARBA" id="ARBA00023125"/>
    </source>
</evidence>
<dbReference type="CDD" id="cd00397">
    <property type="entry name" value="DNA_BRE_C"/>
    <property type="match status" value="1"/>
</dbReference>
<keyword evidence="9" id="KW-1185">Reference proteome</keyword>
<keyword evidence="4" id="KW-0233">DNA recombination</keyword>
<reference evidence="9" key="1">
    <citation type="journal article" date="2013" name="Stand. Genomic Sci.">
        <title>Complete genome sequence of Desulfocapsa sulfexigens, a marine deltaproteobacterium specialized in disproportionating inorganic sulfur compounds.</title>
        <authorList>
            <person name="Finster K.W."/>
            <person name="Kjeldsen K.U."/>
            <person name="Kube M."/>
            <person name="Reinhardt R."/>
            <person name="Mussmann M."/>
            <person name="Amann R."/>
            <person name="Schreiber L."/>
        </authorList>
    </citation>
    <scope>NUCLEOTIDE SEQUENCE [LARGE SCALE GENOMIC DNA]</scope>
    <source>
        <strain evidence="9">DSM 10523 / SB164P1</strain>
        <plasmid evidence="9">pDESSD</plasmid>
    </source>
</reference>
<dbReference type="GO" id="GO:0015074">
    <property type="term" value="P:DNA integration"/>
    <property type="evidence" value="ECO:0007669"/>
    <property type="project" value="UniProtKB-KW"/>
</dbReference>
<dbReference type="OrthoDB" id="9801717at2"/>
<feature type="domain" description="Tyr recombinase" evidence="6">
    <location>
        <begin position="181"/>
        <end position="340"/>
    </location>
</feature>
<dbReference type="GO" id="GO:0006310">
    <property type="term" value="P:DNA recombination"/>
    <property type="evidence" value="ECO:0007669"/>
    <property type="project" value="UniProtKB-KW"/>
</dbReference>
<dbReference type="PROSITE" id="PS51900">
    <property type="entry name" value="CB"/>
    <property type="match status" value="1"/>
</dbReference>
<organism evidence="8 9">
    <name type="scientific">Desulfocapsa sulfexigens (strain DSM 10523 / SB164P1)</name>
    <dbReference type="NCBI Taxonomy" id="1167006"/>
    <lineage>
        <taxon>Bacteria</taxon>
        <taxon>Pseudomonadati</taxon>
        <taxon>Thermodesulfobacteriota</taxon>
        <taxon>Desulfobulbia</taxon>
        <taxon>Desulfobulbales</taxon>
        <taxon>Desulfocapsaceae</taxon>
        <taxon>Desulfocapsa</taxon>
    </lineage>
</organism>
<dbReference type="RefSeq" id="WP_015405788.1">
    <property type="nucleotide sequence ID" value="NC_020305.1"/>
</dbReference>
<accession>M1PUV1</accession>
<dbReference type="InterPro" id="IPR011010">
    <property type="entry name" value="DNA_brk_join_enz"/>
</dbReference>
<dbReference type="InterPro" id="IPR044068">
    <property type="entry name" value="CB"/>
</dbReference>
<gene>
    <name evidence="8" type="ordered locus">UWK_03597</name>
</gene>
<feature type="domain" description="Core-binding (CB)" evidence="7">
    <location>
        <begin position="89"/>
        <end position="163"/>
    </location>
</feature>
<proteinExistence type="predicted"/>
<dbReference type="PROSITE" id="PS51898">
    <property type="entry name" value="TYR_RECOMBINASE"/>
    <property type="match status" value="1"/>
</dbReference>
<dbReference type="EMBL" id="CP003986">
    <property type="protein sequence ID" value="AGF80106.1"/>
    <property type="molecule type" value="Genomic_DNA"/>
</dbReference>
<dbReference type="Pfam" id="PF00589">
    <property type="entry name" value="Phage_integrase"/>
    <property type="match status" value="1"/>
</dbReference>
<dbReference type="GO" id="GO:0003677">
    <property type="term" value="F:DNA binding"/>
    <property type="evidence" value="ECO:0007669"/>
    <property type="project" value="UniProtKB-UniRule"/>
</dbReference>